<dbReference type="Proteomes" id="UP000556084">
    <property type="component" value="Unassembled WGS sequence"/>
</dbReference>
<proteinExistence type="predicted"/>
<accession>A0A7W7LP92</accession>
<evidence type="ECO:0000313" key="1">
    <source>
        <dbReference type="EMBL" id="MBB4893482.1"/>
    </source>
</evidence>
<evidence type="ECO:0000313" key="2">
    <source>
        <dbReference type="Proteomes" id="UP000556084"/>
    </source>
</evidence>
<keyword evidence="2" id="KW-1185">Reference proteome</keyword>
<evidence type="ECO:0008006" key="3">
    <source>
        <dbReference type="Google" id="ProtNLM"/>
    </source>
</evidence>
<dbReference type="RefSeq" id="WP_184349323.1">
    <property type="nucleotide sequence ID" value="NZ_JACHJH010000003.1"/>
</dbReference>
<protein>
    <recommendedName>
        <fullName evidence="3">DNA-binding protein</fullName>
    </recommendedName>
</protein>
<organism evidence="1 2">
    <name type="scientific">Streptomyces olivoverticillatus</name>
    <dbReference type="NCBI Taxonomy" id="66427"/>
    <lineage>
        <taxon>Bacteria</taxon>
        <taxon>Bacillati</taxon>
        <taxon>Actinomycetota</taxon>
        <taxon>Actinomycetes</taxon>
        <taxon>Kitasatosporales</taxon>
        <taxon>Streptomycetaceae</taxon>
        <taxon>Streptomyces</taxon>
    </lineage>
</organism>
<name>A0A7W7LP92_9ACTN</name>
<reference evidence="1 2" key="1">
    <citation type="submission" date="2020-08" db="EMBL/GenBank/DDBJ databases">
        <title>Genomic Encyclopedia of Type Strains, Phase III (KMG-III): the genomes of soil and plant-associated and newly described type strains.</title>
        <authorList>
            <person name="Whitman W."/>
        </authorList>
    </citation>
    <scope>NUCLEOTIDE SEQUENCE [LARGE SCALE GENOMIC DNA]</scope>
    <source>
        <strain evidence="1 2">CECT 3266</strain>
    </source>
</reference>
<sequence>MTSKATRAALPAAQSCEGEAELRHYSPEEVHEKKLLPFAPRTLRDRATAGEFPHSIGGGKISFRLKHIREIAAMYDVRPIREIKPVVTAA</sequence>
<dbReference type="AlphaFoldDB" id="A0A7W7LP92"/>
<gene>
    <name evidence="1" type="ORF">FHS39_002513</name>
</gene>
<dbReference type="EMBL" id="JACHJH010000003">
    <property type="protein sequence ID" value="MBB4893482.1"/>
    <property type="molecule type" value="Genomic_DNA"/>
</dbReference>
<comment type="caution">
    <text evidence="1">The sequence shown here is derived from an EMBL/GenBank/DDBJ whole genome shotgun (WGS) entry which is preliminary data.</text>
</comment>